<comment type="cofactor">
    <cofactor evidence="11">
        <name>Mn(2+)</name>
        <dbReference type="ChEBI" id="CHEBI:29035"/>
    </cofactor>
</comment>
<dbReference type="SUPFAM" id="SSF53448">
    <property type="entry name" value="Nucleotide-diphospho-sugar transferases"/>
    <property type="match status" value="1"/>
</dbReference>
<dbReference type="InterPro" id="IPR003859">
    <property type="entry name" value="Galactosyl_T"/>
</dbReference>
<dbReference type="Pfam" id="PF13733">
    <property type="entry name" value="Glyco_transf_7N"/>
    <property type="match status" value="1"/>
</dbReference>
<keyword evidence="4 11" id="KW-0328">Glycosyltransferase</keyword>
<keyword evidence="6 11" id="KW-0812">Transmembrane</keyword>
<dbReference type="WBParaSite" id="PgR130_g015_t03">
    <property type="protein sequence ID" value="PgR130_g015_t03"/>
    <property type="gene ID" value="PgR130_g015"/>
</dbReference>
<dbReference type="InterPro" id="IPR027995">
    <property type="entry name" value="Galactosyl_T_N"/>
</dbReference>
<evidence type="ECO:0000256" key="7">
    <source>
        <dbReference type="ARBA" id="ARBA00022968"/>
    </source>
</evidence>
<evidence type="ECO:0000256" key="5">
    <source>
        <dbReference type="ARBA" id="ARBA00022679"/>
    </source>
</evidence>
<evidence type="ECO:0000256" key="3">
    <source>
        <dbReference type="ARBA" id="ARBA00005735"/>
    </source>
</evidence>
<keyword evidence="7 11" id="KW-0735">Signal-anchor</keyword>
<feature type="domain" description="Galactosyltransferase N-terminal" evidence="13">
    <location>
        <begin position="82"/>
        <end position="168"/>
    </location>
</feature>
<comment type="similarity">
    <text evidence="3 11">Belongs to the glycosyltransferase 7 family.</text>
</comment>
<feature type="transmembrane region" description="Helical" evidence="11">
    <location>
        <begin position="43"/>
        <end position="65"/>
    </location>
</feature>
<evidence type="ECO:0000259" key="12">
    <source>
        <dbReference type="Pfam" id="PF02709"/>
    </source>
</evidence>
<dbReference type="WBParaSite" id="PgR130_g015_t02">
    <property type="protein sequence ID" value="PgR130_g015_t02"/>
    <property type="gene ID" value="PgR130_g015"/>
</dbReference>
<dbReference type="Pfam" id="PF02709">
    <property type="entry name" value="Glyco_transf_7C"/>
    <property type="match status" value="1"/>
</dbReference>
<comment type="pathway">
    <text evidence="2 11">Protein modification; protein glycosylation.</text>
</comment>
<dbReference type="GO" id="GO:0016020">
    <property type="term" value="C:membrane"/>
    <property type="evidence" value="ECO:0007669"/>
    <property type="project" value="UniProtKB-SubCell"/>
</dbReference>
<evidence type="ECO:0000256" key="11">
    <source>
        <dbReference type="RuleBase" id="RU368121"/>
    </source>
</evidence>
<comment type="subcellular location">
    <subcellularLocation>
        <location evidence="1 11">Membrane</location>
        <topology evidence="1 11">Single-pass type II membrane protein</topology>
    </subcellularLocation>
</comment>
<dbReference type="PANTHER" id="PTHR19300">
    <property type="entry name" value="BETA-1,4-GALACTOSYLTRANSFERASE"/>
    <property type="match status" value="1"/>
</dbReference>
<name>A0A915CE63_PARUN</name>
<dbReference type="EC" id="2.4.1.-" evidence="11"/>
<evidence type="ECO:0000313" key="16">
    <source>
        <dbReference type="WBParaSite" id="PgR130_g015_t03"/>
    </source>
</evidence>
<feature type="domain" description="Galactosyltransferase C-terminal" evidence="12">
    <location>
        <begin position="178"/>
        <end position="254"/>
    </location>
</feature>
<evidence type="ECO:0000256" key="8">
    <source>
        <dbReference type="ARBA" id="ARBA00022989"/>
    </source>
</evidence>
<dbReference type="InterPro" id="IPR029044">
    <property type="entry name" value="Nucleotide-diphossugar_trans"/>
</dbReference>
<dbReference type="GO" id="GO:0005794">
    <property type="term" value="C:Golgi apparatus"/>
    <property type="evidence" value="ECO:0007669"/>
    <property type="project" value="TreeGrafter"/>
</dbReference>
<reference evidence="15 16" key="1">
    <citation type="submission" date="2022-11" db="UniProtKB">
        <authorList>
            <consortium name="WormBaseParasite"/>
        </authorList>
    </citation>
    <scope>IDENTIFICATION</scope>
</reference>
<accession>A0A915CE63</accession>
<dbReference type="AlphaFoldDB" id="A0A915CE63"/>
<keyword evidence="5 11" id="KW-0808">Transferase</keyword>
<keyword evidence="14" id="KW-1185">Reference proteome</keyword>
<keyword evidence="11" id="KW-0479">Metal-binding</keyword>
<comment type="caution">
    <text evidence="11">Lacks conserved residue(s) required for the propagation of feature annotation.</text>
</comment>
<evidence type="ECO:0000313" key="14">
    <source>
        <dbReference type="Proteomes" id="UP000887569"/>
    </source>
</evidence>
<dbReference type="InterPro" id="IPR027791">
    <property type="entry name" value="Galactosyl_T_C"/>
</dbReference>
<protein>
    <recommendedName>
        <fullName evidence="11">Beta-1,4-N-acetylgalactosaminyltransferase</fullName>
        <ecNumber evidence="11">2.4.1.-</ecNumber>
    </recommendedName>
    <alternativeName>
        <fullName evidence="11">Beta-4-GalNAcT</fullName>
    </alternativeName>
</protein>
<comment type="function">
    <text evidence="11">Catalyzes the transfer of galactose onto proteins or lipids.</text>
</comment>
<organism evidence="14 16">
    <name type="scientific">Parascaris univalens</name>
    <name type="common">Nematode worm</name>
    <dbReference type="NCBI Taxonomy" id="6257"/>
    <lineage>
        <taxon>Eukaryota</taxon>
        <taxon>Metazoa</taxon>
        <taxon>Ecdysozoa</taxon>
        <taxon>Nematoda</taxon>
        <taxon>Chromadorea</taxon>
        <taxon>Rhabditida</taxon>
        <taxon>Spirurina</taxon>
        <taxon>Ascaridomorpha</taxon>
        <taxon>Ascaridoidea</taxon>
        <taxon>Ascarididae</taxon>
        <taxon>Parascaris</taxon>
    </lineage>
</organism>
<evidence type="ECO:0000259" key="13">
    <source>
        <dbReference type="Pfam" id="PF13733"/>
    </source>
</evidence>
<dbReference type="Gene3D" id="3.90.550.10">
    <property type="entry name" value="Spore Coat Polysaccharide Biosynthesis Protein SpsA, Chain A"/>
    <property type="match status" value="1"/>
</dbReference>
<dbReference type="PRINTS" id="PR02050">
    <property type="entry name" value="B14GALTRFASE"/>
</dbReference>
<keyword evidence="11" id="KW-0464">Manganese</keyword>
<evidence type="ECO:0000256" key="1">
    <source>
        <dbReference type="ARBA" id="ARBA00004606"/>
    </source>
</evidence>
<dbReference type="GO" id="GO:0046872">
    <property type="term" value="F:metal ion binding"/>
    <property type="evidence" value="ECO:0007669"/>
    <property type="project" value="UniProtKB-UniRule"/>
</dbReference>
<dbReference type="GO" id="GO:0005975">
    <property type="term" value="P:carbohydrate metabolic process"/>
    <property type="evidence" value="ECO:0007669"/>
    <property type="project" value="InterPro"/>
</dbReference>
<evidence type="ECO:0000256" key="6">
    <source>
        <dbReference type="ARBA" id="ARBA00022692"/>
    </source>
</evidence>
<keyword evidence="10 11" id="KW-0325">Glycoprotein</keyword>
<dbReference type="Proteomes" id="UP000887569">
    <property type="component" value="Unplaced"/>
</dbReference>
<feature type="transmembrane region" description="Helical" evidence="11">
    <location>
        <begin position="71"/>
        <end position="93"/>
    </location>
</feature>
<evidence type="ECO:0000313" key="15">
    <source>
        <dbReference type="WBParaSite" id="PgR130_g015_t02"/>
    </source>
</evidence>
<keyword evidence="9 11" id="KW-0472">Membrane</keyword>
<proteinExistence type="inferred from homology"/>
<evidence type="ECO:0000256" key="2">
    <source>
        <dbReference type="ARBA" id="ARBA00004922"/>
    </source>
</evidence>
<dbReference type="PANTHER" id="PTHR19300:SF30">
    <property type="entry name" value="BETA-1,4-GALACTOSYLTRANSFERASE 7"/>
    <property type="match status" value="1"/>
</dbReference>
<evidence type="ECO:0000256" key="9">
    <source>
        <dbReference type="ARBA" id="ARBA00023136"/>
    </source>
</evidence>
<sequence>MDEAAFLLQMGLQMPFFCHETSLPLFIHGRQGKGRRVCRWRSGSLYCALCFLLVFITVALIKNYIDSDYQFLHWHIPFTTLMPQHVLCVLVPYRDRAAELQTFAPYIDAFLERQQVEHKIVVLNQTDELRFNRASLINVGWYEADRLGCDYLVMHDVDLLPLNINLSYSYPGIGVVRHISSPQYHPKYSYAKFIGGVLMLTLEDYKMVNGMSNKYWGWGLEDDEFYLRLRDANLTDRMERPLNLTTDRRNTFRHLHDARVRPRDRFVIGDQRKMSRRRDRSTGLDSVKYHIAGRSLLRIGGVNGTLVSVLHVELHCDMSWTPYCRLPSSTKTDLK</sequence>
<dbReference type="GO" id="GO:0046525">
    <property type="term" value="F:xylosylprotein 4-beta-galactosyltransferase activity"/>
    <property type="evidence" value="ECO:0007669"/>
    <property type="project" value="TreeGrafter"/>
</dbReference>
<keyword evidence="8 11" id="KW-1133">Transmembrane helix</keyword>
<dbReference type="GO" id="GO:0030166">
    <property type="term" value="P:proteoglycan biosynthetic process"/>
    <property type="evidence" value="ECO:0007669"/>
    <property type="project" value="TreeGrafter"/>
</dbReference>
<evidence type="ECO:0000256" key="4">
    <source>
        <dbReference type="ARBA" id="ARBA00022676"/>
    </source>
</evidence>
<evidence type="ECO:0000256" key="10">
    <source>
        <dbReference type="ARBA" id="ARBA00023180"/>
    </source>
</evidence>